<feature type="transmembrane region" description="Helical" evidence="2">
    <location>
        <begin position="242"/>
        <end position="263"/>
    </location>
</feature>
<feature type="transmembrane region" description="Helical" evidence="2">
    <location>
        <begin position="270"/>
        <end position="294"/>
    </location>
</feature>
<keyword evidence="2" id="KW-0472">Membrane</keyword>
<evidence type="ECO:0000256" key="1">
    <source>
        <dbReference type="SAM" id="MobiDB-lite"/>
    </source>
</evidence>
<accession>A0A2N0SKR4</accession>
<feature type="compositionally biased region" description="Low complexity" evidence="1">
    <location>
        <begin position="585"/>
        <end position="595"/>
    </location>
</feature>
<keyword evidence="2" id="KW-1133">Transmembrane helix</keyword>
<feature type="region of interest" description="Disordered" evidence="1">
    <location>
        <begin position="24"/>
        <end position="45"/>
    </location>
</feature>
<feature type="compositionally biased region" description="Acidic residues" evidence="1">
    <location>
        <begin position="532"/>
        <end position="541"/>
    </location>
</feature>
<organism evidence="3 4">
    <name type="scientific">Rhizophagus irregularis</name>
    <dbReference type="NCBI Taxonomy" id="588596"/>
    <lineage>
        <taxon>Eukaryota</taxon>
        <taxon>Fungi</taxon>
        <taxon>Fungi incertae sedis</taxon>
        <taxon>Mucoromycota</taxon>
        <taxon>Glomeromycotina</taxon>
        <taxon>Glomeromycetes</taxon>
        <taxon>Glomerales</taxon>
        <taxon>Glomeraceae</taxon>
        <taxon>Rhizophagus</taxon>
    </lineage>
</organism>
<proteinExistence type="predicted"/>
<feature type="transmembrane region" description="Helical" evidence="2">
    <location>
        <begin position="314"/>
        <end position="333"/>
    </location>
</feature>
<feature type="compositionally biased region" description="Low complexity" evidence="1">
    <location>
        <begin position="565"/>
        <end position="578"/>
    </location>
</feature>
<feature type="transmembrane region" description="Helical" evidence="2">
    <location>
        <begin position="388"/>
        <end position="410"/>
    </location>
</feature>
<gene>
    <name evidence="3" type="ORF">RhiirA1_406754</name>
</gene>
<reference evidence="3 4" key="2">
    <citation type="submission" date="2017-10" db="EMBL/GenBank/DDBJ databases">
        <title>Genome analyses suggest a sexual origin of heterokaryosis in a supposedly ancient asexual fungus.</title>
        <authorList>
            <person name="Corradi N."/>
            <person name="Sedzielewska K."/>
            <person name="Noel J."/>
            <person name="Charron P."/>
            <person name="Farinelli L."/>
            <person name="Marton T."/>
            <person name="Kruger M."/>
            <person name="Pelin A."/>
            <person name="Brachmann A."/>
            <person name="Corradi N."/>
        </authorList>
    </citation>
    <scope>NUCLEOTIDE SEQUENCE [LARGE SCALE GENOMIC DNA]</scope>
    <source>
        <strain evidence="3 4">A1</strain>
    </source>
</reference>
<dbReference type="VEuPathDB" id="FungiDB:RhiirA1_406754"/>
<feature type="compositionally biased region" description="Polar residues" evidence="1">
    <location>
        <begin position="31"/>
        <end position="45"/>
    </location>
</feature>
<protein>
    <submittedName>
        <fullName evidence="3">Uncharacterized protein</fullName>
    </submittedName>
</protein>
<name>A0A2N0SKR4_9GLOM</name>
<dbReference type="VEuPathDB" id="FungiDB:FUN_008915"/>
<feature type="region of interest" description="Disordered" evidence="1">
    <location>
        <begin position="496"/>
        <end position="595"/>
    </location>
</feature>
<feature type="region of interest" description="Disordered" evidence="1">
    <location>
        <begin position="424"/>
        <end position="482"/>
    </location>
</feature>
<feature type="compositionally biased region" description="Low complexity" evidence="1">
    <location>
        <begin position="542"/>
        <end position="552"/>
    </location>
</feature>
<dbReference type="EMBL" id="LLXH01000009">
    <property type="protein sequence ID" value="PKC76086.1"/>
    <property type="molecule type" value="Genomic_DNA"/>
</dbReference>
<dbReference type="Proteomes" id="UP000232688">
    <property type="component" value="Unassembled WGS sequence"/>
</dbReference>
<dbReference type="VEuPathDB" id="FungiDB:RhiirFUN_007699"/>
<comment type="caution">
    <text evidence="3">The sequence shown here is derived from an EMBL/GenBank/DDBJ whole genome shotgun (WGS) entry which is preliminary data.</text>
</comment>
<feature type="compositionally biased region" description="Acidic residues" evidence="1">
    <location>
        <begin position="511"/>
        <end position="523"/>
    </location>
</feature>
<reference evidence="3 4" key="1">
    <citation type="submission" date="2017-10" db="EMBL/GenBank/DDBJ databases">
        <title>Extensive intraspecific genome diversity in a model arbuscular mycorrhizal fungus.</title>
        <authorList>
            <person name="Chen E.C.H."/>
            <person name="Morin E."/>
            <person name="Baudet D."/>
            <person name="Noel J."/>
            <person name="Ndikumana S."/>
            <person name="Charron P."/>
            <person name="St-Onge C."/>
            <person name="Giorgi J."/>
            <person name="Grigoriev I.V."/>
            <person name="Roux C."/>
            <person name="Martin F.M."/>
            <person name="Corradi N."/>
        </authorList>
    </citation>
    <scope>NUCLEOTIDE SEQUENCE [LARGE SCALE GENOMIC DNA]</scope>
    <source>
        <strain evidence="3 4">A1</strain>
    </source>
</reference>
<evidence type="ECO:0000313" key="4">
    <source>
        <dbReference type="Proteomes" id="UP000232688"/>
    </source>
</evidence>
<sequence length="595" mass="66697">MSNIEPSTGYITISQKNPNGIGNDFVRTKIPASSSPSGTTNNANNVTINGSLVTVKLEDYIFDRGNATYVVKIDDDFVEVNGQNLIGGSWQVSTDGTKNYLEIKKKDDVKTYVNGLSDEISRALAIEKGRIFIPYERYQYNRNTREDQILLRVDVKDTNMPDQPSSNALRNSLDKAVLSKGTSSIPIGPYTESLDSTYGSPESPHLWKRYRYILIGVIIGLFLLILFALIARKKFQGGRNFFTIVVFPLILVDFVLDIIVLAVHGRDLKWFFICGWVFFLVPILFNIIISWFLIDYQLNHSKPTEHWWKENPRTALGFTLLSCIDLEALNVVSSRCAGYNALNARFTEKGRKRVLISILFITFIEDVPQLIIYALYQKYIVITEIIPILVLSSSCIILLFKIISFIYLMFIYKPHRTLTSTVDKIDDTNSDTASVETGGGGAPTSETTARRQAGVTELGNIGRSSETRTDDDNNDNEIKAEKAGLTKGGFLAGDIYGEKSQTSKQTTEEKIVEEDSSEEETFEEKEIKYTEEQQETGEQEETTTTTTTYITEDVSGDTTEINPNTVISSSQSEVTETVTTEDGDTTTTITKTFYE</sequence>
<evidence type="ECO:0000256" key="2">
    <source>
        <dbReference type="SAM" id="Phobius"/>
    </source>
</evidence>
<feature type="transmembrane region" description="Helical" evidence="2">
    <location>
        <begin position="212"/>
        <end position="230"/>
    </location>
</feature>
<evidence type="ECO:0000313" key="3">
    <source>
        <dbReference type="EMBL" id="PKC76086.1"/>
    </source>
</evidence>
<feature type="transmembrane region" description="Helical" evidence="2">
    <location>
        <begin position="354"/>
        <end position="376"/>
    </location>
</feature>
<feature type="compositionally biased region" description="Basic and acidic residues" evidence="1">
    <location>
        <begin position="465"/>
        <end position="482"/>
    </location>
</feature>
<keyword evidence="2" id="KW-0812">Transmembrane</keyword>
<dbReference type="AlphaFoldDB" id="A0A2N0SKR4"/>